<dbReference type="InterPro" id="IPR021741">
    <property type="entry name" value="DUF3311"/>
</dbReference>
<protein>
    <submittedName>
        <fullName evidence="3">DUF3311 domain-containing protein</fullName>
    </submittedName>
</protein>
<keyword evidence="2" id="KW-1133">Transmembrane helix</keyword>
<keyword evidence="4" id="KW-1185">Reference proteome</keyword>
<dbReference type="Pfam" id="PF11755">
    <property type="entry name" value="DUF3311"/>
    <property type="match status" value="1"/>
</dbReference>
<feature type="compositionally biased region" description="Pro residues" evidence="1">
    <location>
        <begin position="55"/>
        <end position="65"/>
    </location>
</feature>
<comment type="caution">
    <text evidence="3">The sequence shown here is derived from an EMBL/GenBank/DDBJ whole genome shotgun (WGS) entry which is preliminary data.</text>
</comment>
<dbReference type="AlphaFoldDB" id="A0A3M2LPQ6"/>
<dbReference type="Proteomes" id="UP000282674">
    <property type="component" value="Unassembled WGS sequence"/>
</dbReference>
<reference evidence="3 4" key="1">
    <citation type="submission" date="2018-10" db="EMBL/GenBank/DDBJ databases">
        <title>Isolation from soil.</title>
        <authorList>
            <person name="Hu J."/>
        </authorList>
    </citation>
    <scope>NUCLEOTIDE SEQUENCE [LARGE SCALE GENOMIC DNA]</scope>
    <source>
        <strain evidence="3 4">NEAU-Ht49</strain>
    </source>
</reference>
<organism evidence="3 4">
    <name type="scientific">Actinomadura harenae</name>
    <dbReference type="NCBI Taxonomy" id="2483351"/>
    <lineage>
        <taxon>Bacteria</taxon>
        <taxon>Bacillati</taxon>
        <taxon>Actinomycetota</taxon>
        <taxon>Actinomycetes</taxon>
        <taxon>Streptosporangiales</taxon>
        <taxon>Thermomonosporaceae</taxon>
        <taxon>Actinomadura</taxon>
    </lineage>
</organism>
<feature type="transmembrane region" description="Helical" evidence="2">
    <location>
        <begin position="79"/>
        <end position="96"/>
    </location>
</feature>
<evidence type="ECO:0000256" key="2">
    <source>
        <dbReference type="SAM" id="Phobius"/>
    </source>
</evidence>
<gene>
    <name evidence="3" type="ORF">EBO15_30150</name>
</gene>
<proteinExistence type="predicted"/>
<name>A0A3M2LPQ6_9ACTN</name>
<accession>A0A3M2LPQ6</accession>
<evidence type="ECO:0000256" key="1">
    <source>
        <dbReference type="SAM" id="MobiDB-lite"/>
    </source>
</evidence>
<keyword evidence="2" id="KW-0812">Transmembrane</keyword>
<keyword evidence="2" id="KW-0472">Membrane</keyword>
<evidence type="ECO:0000313" key="3">
    <source>
        <dbReference type="EMBL" id="RMI39312.1"/>
    </source>
</evidence>
<dbReference type="EMBL" id="RFFG01000070">
    <property type="protein sequence ID" value="RMI39312.1"/>
    <property type="molecule type" value="Genomic_DNA"/>
</dbReference>
<feature type="region of interest" description="Disordered" evidence="1">
    <location>
        <begin position="50"/>
        <end position="73"/>
    </location>
</feature>
<sequence>MLERSTHSCRARDRTVIGQPVVFRAPTPGQGPSHIVDVLVGRERVTCARRIPLSPQDPPPEPPKASAPVPRRRSDHHPLNWLLVVPVVVPLLTVLFNHDGPRIGGFPAFYWMQFAFIPLGVLCTAIVYQAAKRRKGDDR</sequence>
<evidence type="ECO:0000313" key="4">
    <source>
        <dbReference type="Proteomes" id="UP000282674"/>
    </source>
</evidence>
<dbReference type="OrthoDB" id="123261at2"/>
<feature type="transmembrane region" description="Helical" evidence="2">
    <location>
        <begin position="108"/>
        <end position="131"/>
    </location>
</feature>